<evidence type="ECO:0000256" key="1">
    <source>
        <dbReference type="SAM" id="Phobius"/>
    </source>
</evidence>
<protein>
    <submittedName>
        <fullName evidence="2">Uncharacterized protein</fullName>
    </submittedName>
</protein>
<keyword evidence="1" id="KW-0472">Membrane</keyword>
<dbReference type="Pfam" id="PF19744">
    <property type="entry name" value="DUF6232"/>
    <property type="match status" value="1"/>
</dbReference>
<name>A0A385SPA6_9BACT</name>
<gene>
    <name evidence="2" type="ORF">D4L85_16690</name>
</gene>
<dbReference type="InterPro" id="IPR045629">
    <property type="entry name" value="DUF6232"/>
</dbReference>
<keyword evidence="1" id="KW-0812">Transmembrane</keyword>
<keyword evidence="1" id="KW-1133">Transmembrane helix</keyword>
<evidence type="ECO:0000313" key="3">
    <source>
        <dbReference type="Proteomes" id="UP000266183"/>
    </source>
</evidence>
<keyword evidence="3" id="KW-1185">Reference proteome</keyword>
<accession>A0A385SPA6</accession>
<dbReference type="EMBL" id="CP032382">
    <property type="protein sequence ID" value="AYB32107.1"/>
    <property type="molecule type" value="Genomic_DNA"/>
</dbReference>
<sequence>MIPDKVLYTDGRGITVTDSTFQVKNMSYRLNGITKHGLFTIQPERLPGILLAGIGILLGLFGMLKLIPNTVIADTQINGTYYTANYLALWIGGGLLMLGLIVMVIVRERYAVRIATAEGEKNAVVSNKKEYIAQIVNALNEAFHRDDIHAVYTSNTADLR</sequence>
<proteinExistence type="predicted"/>
<feature type="transmembrane region" description="Helical" evidence="1">
    <location>
        <begin position="87"/>
        <end position="106"/>
    </location>
</feature>
<organism evidence="2 3">
    <name type="scientific">Chryseolinea soli</name>
    <dbReference type="NCBI Taxonomy" id="2321403"/>
    <lineage>
        <taxon>Bacteria</taxon>
        <taxon>Pseudomonadati</taxon>
        <taxon>Bacteroidota</taxon>
        <taxon>Cytophagia</taxon>
        <taxon>Cytophagales</taxon>
        <taxon>Fulvivirgaceae</taxon>
        <taxon>Chryseolinea</taxon>
    </lineage>
</organism>
<reference evidence="3" key="1">
    <citation type="submission" date="2018-09" db="EMBL/GenBank/DDBJ databases">
        <title>Chryseolinea sp. KIS68-18 isolated from soil.</title>
        <authorList>
            <person name="Weon H.-Y."/>
            <person name="Kwon S.-W."/>
            <person name="Lee S.A."/>
        </authorList>
    </citation>
    <scope>NUCLEOTIDE SEQUENCE [LARGE SCALE GENOMIC DNA]</scope>
    <source>
        <strain evidence="3">KIS68-18</strain>
    </source>
</reference>
<dbReference type="RefSeq" id="WP_119755366.1">
    <property type="nucleotide sequence ID" value="NZ_CP032382.1"/>
</dbReference>
<dbReference type="Proteomes" id="UP000266183">
    <property type="component" value="Chromosome"/>
</dbReference>
<dbReference type="AlphaFoldDB" id="A0A385SPA6"/>
<feature type="transmembrane region" description="Helical" evidence="1">
    <location>
        <begin position="48"/>
        <end position="67"/>
    </location>
</feature>
<dbReference type="KEGG" id="chk:D4L85_16690"/>
<dbReference type="OrthoDB" id="980263at2"/>
<evidence type="ECO:0000313" key="2">
    <source>
        <dbReference type="EMBL" id="AYB32107.1"/>
    </source>
</evidence>